<reference evidence="2 3" key="1">
    <citation type="journal article" date="2013" name="PLoS Genet.">
        <title>The genome and development-dependent transcriptomes of Pyronema confluens: a window into fungal evolution.</title>
        <authorList>
            <person name="Traeger S."/>
            <person name="Altegoer F."/>
            <person name="Freitag M."/>
            <person name="Gabaldon T."/>
            <person name="Kempken F."/>
            <person name="Kumar A."/>
            <person name="Marcet-Houben M."/>
            <person name="Poggeler S."/>
            <person name="Stajich J.E."/>
            <person name="Nowrousian M."/>
        </authorList>
    </citation>
    <scope>NUCLEOTIDE SEQUENCE [LARGE SCALE GENOMIC DNA]</scope>
    <source>
        <strain evidence="3">CBS 100304</strain>
        <tissue evidence="2">Vegetative mycelium</tissue>
    </source>
</reference>
<dbReference type="AlphaFoldDB" id="U4L990"/>
<keyword evidence="3" id="KW-1185">Reference proteome</keyword>
<evidence type="ECO:0000313" key="3">
    <source>
        <dbReference type="Proteomes" id="UP000018144"/>
    </source>
</evidence>
<accession>U4L990</accession>
<dbReference type="Proteomes" id="UP000018144">
    <property type="component" value="Unassembled WGS sequence"/>
</dbReference>
<protein>
    <submittedName>
        <fullName evidence="2">Uncharacterized protein</fullName>
    </submittedName>
</protein>
<evidence type="ECO:0000313" key="2">
    <source>
        <dbReference type="EMBL" id="CCX14982.1"/>
    </source>
</evidence>
<dbReference type="EMBL" id="HF936107">
    <property type="protein sequence ID" value="CCX14982.1"/>
    <property type="molecule type" value="Genomic_DNA"/>
</dbReference>
<sequence>MVDHNEQQTVNHVNGTAMPPTPTTVMNSAVDGPSSVVLPAVSQNVQPAQVSATAATLPPPANTAVTTTATVQNYGRWPPALVTLKLCGLAADGERLWDDLSHAEKYRAVRKFRLRYPGTGVCETVAYIAGKMQKHENEIRRREVMRAHARNGLGM</sequence>
<proteinExistence type="predicted"/>
<organism evidence="2 3">
    <name type="scientific">Pyronema omphalodes (strain CBS 100304)</name>
    <name type="common">Pyronema confluens</name>
    <dbReference type="NCBI Taxonomy" id="1076935"/>
    <lineage>
        <taxon>Eukaryota</taxon>
        <taxon>Fungi</taxon>
        <taxon>Dikarya</taxon>
        <taxon>Ascomycota</taxon>
        <taxon>Pezizomycotina</taxon>
        <taxon>Pezizomycetes</taxon>
        <taxon>Pezizales</taxon>
        <taxon>Pyronemataceae</taxon>
        <taxon>Pyronema</taxon>
    </lineage>
</organism>
<gene>
    <name evidence="2" type="ORF">PCON_01208</name>
</gene>
<evidence type="ECO:0000256" key="1">
    <source>
        <dbReference type="SAM" id="MobiDB-lite"/>
    </source>
</evidence>
<name>U4L990_PYROM</name>
<feature type="region of interest" description="Disordered" evidence="1">
    <location>
        <begin position="1"/>
        <end position="21"/>
    </location>
</feature>